<dbReference type="InterPro" id="IPR036117">
    <property type="entry name" value="DhaL_dom_sf"/>
</dbReference>
<comment type="caution">
    <text evidence="2">The sequence shown here is derived from an EMBL/GenBank/DDBJ whole genome shotgun (WGS) entry which is preliminary data.</text>
</comment>
<feature type="domain" description="DhaL" evidence="1">
    <location>
        <begin position="13"/>
        <end position="111"/>
    </location>
</feature>
<organism evidence="2 3">
    <name type="scientific">Streptomyces katrae</name>
    <dbReference type="NCBI Taxonomy" id="68223"/>
    <lineage>
        <taxon>Bacteria</taxon>
        <taxon>Bacillati</taxon>
        <taxon>Actinomycetota</taxon>
        <taxon>Actinomycetes</taxon>
        <taxon>Kitasatosporales</taxon>
        <taxon>Streptomycetaceae</taxon>
        <taxon>Streptomyces</taxon>
    </lineage>
</organism>
<dbReference type="EMBL" id="JASITI010000002">
    <property type="protein sequence ID" value="MDK9494460.1"/>
    <property type="molecule type" value="Genomic_DNA"/>
</dbReference>
<proteinExistence type="predicted"/>
<dbReference type="PANTHER" id="PTHR33434">
    <property type="entry name" value="DEGV DOMAIN-CONTAINING PROTEIN DR_1986-RELATED"/>
    <property type="match status" value="1"/>
</dbReference>
<sequence length="111" mass="11348">MAHEPGPHTLDAEAVRTWSSLALAALGRVREDIDAINVYPVADADTGTNLYLTAEAADRALDESLAGVTDPTAAPASLAEAVRAYAHGALIGARGNSGTILAQLLRGVADV</sequence>
<name>A0ABT7GNC4_9ACTN</name>
<protein>
    <submittedName>
        <fullName evidence="2">DAK2 domain-containing protein</fullName>
    </submittedName>
</protein>
<gene>
    <name evidence="2" type="ORF">QEZ40_002130</name>
</gene>
<dbReference type="SUPFAM" id="SSF101473">
    <property type="entry name" value="DhaL-like"/>
    <property type="match status" value="1"/>
</dbReference>
<dbReference type="InterPro" id="IPR004007">
    <property type="entry name" value="DhaL_dom"/>
</dbReference>
<dbReference type="Proteomes" id="UP001223390">
    <property type="component" value="Unassembled WGS sequence"/>
</dbReference>
<evidence type="ECO:0000259" key="1">
    <source>
        <dbReference type="PROSITE" id="PS51480"/>
    </source>
</evidence>
<evidence type="ECO:0000313" key="2">
    <source>
        <dbReference type="EMBL" id="MDK9494460.1"/>
    </source>
</evidence>
<dbReference type="Gene3D" id="1.25.40.340">
    <property type="match status" value="1"/>
</dbReference>
<accession>A0ABT7GNC4</accession>
<dbReference type="PANTHER" id="PTHR33434:SF4">
    <property type="entry name" value="PHOSPHATASE PROTEIN"/>
    <property type="match status" value="1"/>
</dbReference>
<keyword evidence="3" id="KW-1185">Reference proteome</keyword>
<dbReference type="RefSeq" id="WP_285340352.1">
    <property type="nucleotide sequence ID" value="NZ_JASITI010000002.1"/>
</dbReference>
<dbReference type="PROSITE" id="PS51480">
    <property type="entry name" value="DHAL"/>
    <property type="match status" value="1"/>
</dbReference>
<dbReference type="InterPro" id="IPR050270">
    <property type="entry name" value="DegV_domain_contain"/>
</dbReference>
<feature type="non-terminal residue" evidence="2">
    <location>
        <position position="111"/>
    </location>
</feature>
<reference evidence="2 3" key="1">
    <citation type="submission" date="2023-05" db="EMBL/GenBank/DDBJ databases">
        <title>Sequencing and Assembly of Streptomyces sp. NP73.</title>
        <authorList>
            <person name="Konwar A.N."/>
            <person name="Saikia K."/>
            <person name="Thakur D."/>
        </authorList>
    </citation>
    <scope>NUCLEOTIDE SEQUENCE [LARGE SCALE GENOMIC DNA]</scope>
    <source>
        <strain evidence="2 3">NP73</strain>
    </source>
</reference>
<evidence type="ECO:0000313" key="3">
    <source>
        <dbReference type="Proteomes" id="UP001223390"/>
    </source>
</evidence>
<dbReference type="Pfam" id="PF02734">
    <property type="entry name" value="Dak2"/>
    <property type="match status" value="1"/>
</dbReference>